<reference evidence="1" key="1">
    <citation type="journal article" date="2014" name="Int. J. Syst. Evol. Microbiol.">
        <title>Complete genome sequence of Corynebacterium casei LMG S-19264T (=DSM 44701T), isolated from a smear-ripened cheese.</title>
        <authorList>
            <consortium name="US DOE Joint Genome Institute (JGI-PGF)"/>
            <person name="Walter F."/>
            <person name="Albersmeier A."/>
            <person name="Kalinowski J."/>
            <person name="Ruckert C."/>
        </authorList>
    </citation>
    <scope>NUCLEOTIDE SEQUENCE</scope>
    <source>
        <strain evidence="1">KCTC 32501</strain>
    </source>
</reference>
<dbReference type="EMBL" id="BMZG01000009">
    <property type="protein sequence ID" value="GHA77285.1"/>
    <property type="molecule type" value="Genomic_DNA"/>
</dbReference>
<evidence type="ECO:0000313" key="2">
    <source>
        <dbReference type="Proteomes" id="UP000614287"/>
    </source>
</evidence>
<name>A0A8J3FZT7_9BURK</name>
<proteinExistence type="predicted"/>
<organism evidence="1 2">
    <name type="scientific">Formosimonas limnophila</name>
    <dbReference type="NCBI Taxonomy" id="1384487"/>
    <lineage>
        <taxon>Bacteria</taxon>
        <taxon>Pseudomonadati</taxon>
        <taxon>Pseudomonadota</taxon>
        <taxon>Betaproteobacteria</taxon>
        <taxon>Burkholderiales</taxon>
        <taxon>Burkholderiaceae</taxon>
        <taxon>Formosimonas</taxon>
    </lineage>
</organism>
<evidence type="ECO:0000313" key="1">
    <source>
        <dbReference type="EMBL" id="GHA77285.1"/>
    </source>
</evidence>
<keyword evidence="2" id="KW-1185">Reference proteome</keyword>
<accession>A0A8J3FZT7</accession>
<reference evidence="1" key="2">
    <citation type="submission" date="2020-09" db="EMBL/GenBank/DDBJ databases">
        <authorList>
            <person name="Sun Q."/>
            <person name="Kim S."/>
        </authorList>
    </citation>
    <scope>NUCLEOTIDE SEQUENCE</scope>
    <source>
        <strain evidence="1">KCTC 32501</strain>
    </source>
</reference>
<dbReference type="Proteomes" id="UP000614287">
    <property type="component" value="Unassembled WGS sequence"/>
</dbReference>
<gene>
    <name evidence="1" type="ORF">GCM10009007_17870</name>
</gene>
<comment type="caution">
    <text evidence="1">The sequence shown here is derived from an EMBL/GenBank/DDBJ whole genome shotgun (WGS) entry which is preliminary data.</text>
</comment>
<protein>
    <submittedName>
        <fullName evidence="1">Uncharacterized protein</fullName>
    </submittedName>
</protein>
<dbReference type="AlphaFoldDB" id="A0A8J3FZT7"/>
<sequence>MGVALGVFGVLADDLGSALLLSPVLSVVTLSLVGVSGSMTMGVVAVGCGVSVCI</sequence>